<accession>A0AAN9A5S6</accession>
<keyword evidence="3" id="KW-1185">Reference proteome</keyword>
<dbReference type="EMBL" id="JAXCGZ010013212">
    <property type="protein sequence ID" value="KAK7073375.1"/>
    <property type="molecule type" value="Genomic_DNA"/>
</dbReference>
<feature type="compositionally biased region" description="Acidic residues" evidence="1">
    <location>
        <begin position="212"/>
        <end position="254"/>
    </location>
</feature>
<feature type="region of interest" description="Disordered" evidence="1">
    <location>
        <begin position="210"/>
        <end position="289"/>
    </location>
</feature>
<comment type="caution">
    <text evidence="2">The sequence shown here is derived from an EMBL/GenBank/DDBJ whole genome shotgun (WGS) entry which is preliminary data.</text>
</comment>
<dbReference type="AlphaFoldDB" id="A0AAN9A5S6"/>
<gene>
    <name evidence="2" type="ORF">SK128_016705</name>
</gene>
<feature type="compositionally biased region" description="Acidic residues" evidence="1">
    <location>
        <begin position="343"/>
        <end position="372"/>
    </location>
</feature>
<name>A0AAN9A5S6_HALRR</name>
<feature type="region of interest" description="Disordered" evidence="1">
    <location>
        <begin position="1"/>
        <end position="24"/>
    </location>
</feature>
<evidence type="ECO:0000313" key="2">
    <source>
        <dbReference type="EMBL" id="KAK7073375.1"/>
    </source>
</evidence>
<feature type="region of interest" description="Disordered" evidence="1">
    <location>
        <begin position="329"/>
        <end position="425"/>
    </location>
</feature>
<dbReference type="Proteomes" id="UP001381693">
    <property type="component" value="Unassembled WGS sequence"/>
</dbReference>
<feature type="compositionally biased region" description="Basic and acidic residues" evidence="1">
    <location>
        <begin position="271"/>
        <end position="289"/>
    </location>
</feature>
<evidence type="ECO:0000313" key="3">
    <source>
        <dbReference type="Proteomes" id="UP001381693"/>
    </source>
</evidence>
<protein>
    <submittedName>
        <fullName evidence="2">Uncharacterized protein</fullName>
    </submittedName>
</protein>
<evidence type="ECO:0000256" key="1">
    <source>
        <dbReference type="SAM" id="MobiDB-lite"/>
    </source>
</evidence>
<reference evidence="2 3" key="1">
    <citation type="submission" date="2023-11" db="EMBL/GenBank/DDBJ databases">
        <title>Halocaridina rubra genome assembly.</title>
        <authorList>
            <person name="Smith C."/>
        </authorList>
    </citation>
    <scope>NUCLEOTIDE SEQUENCE [LARGE SCALE GENOMIC DNA]</scope>
    <source>
        <strain evidence="2">EP-1</strain>
        <tissue evidence="2">Whole</tissue>
    </source>
</reference>
<sequence>MPRGSDAKWYEPPKPRDWKTTDPTDLQRIESAANLRRNLINQATKNNDQVLINKNSKFKPGRHVMSGKLTQIDRSRSMASLPSTPRVPRGSLLVGSAKSSTESYSVVRPAYIRHSSAARRSSPLDLNATYVFRNRVVSQEEVEKILVRTPPSRTRSPTMTRYEPLPAIKHSASSLREKPGDISSNEIFQPPPLLRSRTFDVFETKLTNLPVVDDEEYEVAENENSENEEEGDDSGEEEDEDGDDEEDSLEDNEMSPDTADSGVVSASSQEGQKDRVKMKNFPVKDTRNDDLFESIPKGADRHMHVLTVTVNIEGKLLSEYLSQIMVGVRKSRPSTRTIRPSIEEEENELEEEEGEDSEEEEKESSYDEDEDSTSSSSNSDGDSRTYSYESEEEEEHESTQVSVDEMGEEEDTRQELEENPSNSHEKYSFEYENPFFSSDIKLVDDDDVKLVDDDDIIVYVKMPDDSLMLVSNPKDRTLKELLRIVKETHVNGCRIVISRKGLEGIYWCITETHIPALSRNGLERSDLSRLWKELEIADNTTFHLIAE</sequence>
<proteinExistence type="predicted"/>
<organism evidence="2 3">
    <name type="scientific">Halocaridina rubra</name>
    <name type="common">Hawaiian red shrimp</name>
    <dbReference type="NCBI Taxonomy" id="373956"/>
    <lineage>
        <taxon>Eukaryota</taxon>
        <taxon>Metazoa</taxon>
        <taxon>Ecdysozoa</taxon>
        <taxon>Arthropoda</taxon>
        <taxon>Crustacea</taxon>
        <taxon>Multicrustacea</taxon>
        <taxon>Malacostraca</taxon>
        <taxon>Eumalacostraca</taxon>
        <taxon>Eucarida</taxon>
        <taxon>Decapoda</taxon>
        <taxon>Pleocyemata</taxon>
        <taxon>Caridea</taxon>
        <taxon>Atyoidea</taxon>
        <taxon>Atyidae</taxon>
        <taxon>Halocaridina</taxon>
    </lineage>
</organism>